<keyword evidence="2" id="KW-1185">Reference proteome</keyword>
<evidence type="ECO:0000313" key="2">
    <source>
        <dbReference type="Proteomes" id="UP001597010"/>
    </source>
</evidence>
<organism evidence="1 2">
    <name type="scientific">Mucilaginibacter litoreus</name>
    <dbReference type="NCBI Taxonomy" id="1048221"/>
    <lineage>
        <taxon>Bacteria</taxon>
        <taxon>Pseudomonadati</taxon>
        <taxon>Bacteroidota</taxon>
        <taxon>Sphingobacteriia</taxon>
        <taxon>Sphingobacteriales</taxon>
        <taxon>Sphingobacteriaceae</taxon>
        <taxon>Mucilaginibacter</taxon>
    </lineage>
</organism>
<sequence>MKRIIYIFIFAVIFLSACKKDPSGGIKSHERAIEAVTLGEGLVQVGPAVVDRANAKVTVRVLMQDGTSFENVKPNIQTSYKSTVSPASGEAVNFVAGNNQATYTVKSETGETREWTVELVPFTEPLLGTFSVNALIVYGGTGPEYGGGGVVNMVDKPWVWPATGGPAAELDNTLTFTYTGVTAEGNTTGTVMNNSGADGLYADFQYILNPATDVNNFYRKIPKGQGTWVHDYNANKIIFTFADGKTSTASFLSAGTVDLGNGKSKTITDNSFSFQLNGTDDWNNIYSDYDKFVKRPRVYFIDVKKQ</sequence>
<name>A0ABW3ARY3_9SPHI</name>
<protein>
    <submittedName>
        <fullName evidence="1">Uncharacterized protein</fullName>
    </submittedName>
</protein>
<dbReference type="Proteomes" id="UP001597010">
    <property type="component" value="Unassembled WGS sequence"/>
</dbReference>
<dbReference type="RefSeq" id="WP_377113708.1">
    <property type="nucleotide sequence ID" value="NZ_JBHTHZ010000005.1"/>
</dbReference>
<dbReference type="Gene3D" id="2.60.40.2340">
    <property type="match status" value="1"/>
</dbReference>
<dbReference type="EMBL" id="JBHTHZ010000005">
    <property type="protein sequence ID" value="MFD0793630.1"/>
    <property type="molecule type" value="Genomic_DNA"/>
</dbReference>
<dbReference type="PROSITE" id="PS51257">
    <property type="entry name" value="PROKAR_LIPOPROTEIN"/>
    <property type="match status" value="1"/>
</dbReference>
<reference evidence="2" key="1">
    <citation type="journal article" date="2019" name="Int. J. Syst. Evol. Microbiol.">
        <title>The Global Catalogue of Microorganisms (GCM) 10K type strain sequencing project: providing services to taxonomists for standard genome sequencing and annotation.</title>
        <authorList>
            <consortium name="The Broad Institute Genomics Platform"/>
            <consortium name="The Broad Institute Genome Sequencing Center for Infectious Disease"/>
            <person name="Wu L."/>
            <person name="Ma J."/>
        </authorList>
    </citation>
    <scope>NUCLEOTIDE SEQUENCE [LARGE SCALE GENOMIC DNA]</scope>
    <source>
        <strain evidence="2">CCUG 61484</strain>
    </source>
</reference>
<comment type="caution">
    <text evidence="1">The sequence shown here is derived from an EMBL/GenBank/DDBJ whole genome shotgun (WGS) entry which is preliminary data.</text>
</comment>
<accession>A0ABW3ARY3</accession>
<gene>
    <name evidence="1" type="ORF">ACFQZX_08370</name>
</gene>
<proteinExistence type="predicted"/>
<evidence type="ECO:0000313" key="1">
    <source>
        <dbReference type="EMBL" id="MFD0793630.1"/>
    </source>
</evidence>